<sequence length="76" mass="8660">MMSFHSNRPSKRFCIFKKYSEDLRGITLVCLNCDFLTDVSGLDNMATHLSQHETHTCQVVIEKVSVCIPTSEHLSE</sequence>
<accession>A0A212CUQ5</accession>
<dbReference type="Pfam" id="PF25414">
    <property type="entry name" value="zf-C2H2_Z280C_D"/>
    <property type="match status" value="1"/>
</dbReference>
<evidence type="ECO:0000313" key="2">
    <source>
        <dbReference type="EMBL" id="OWK09682.1"/>
    </source>
</evidence>
<dbReference type="EMBL" id="MKHE01000012">
    <property type="protein sequence ID" value="OWK09682.1"/>
    <property type="molecule type" value="Genomic_DNA"/>
</dbReference>
<feature type="domain" description="Z280C/D-like C2H2 zinc finger" evidence="1">
    <location>
        <begin position="24"/>
        <end position="62"/>
    </location>
</feature>
<keyword evidence="3" id="KW-1185">Reference proteome</keyword>
<evidence type="ECO:0000259" key="1">
    <source>
        <dbReference type="Pfam" id="PF25414"/>
    </source>
</evidence>
<organism evidence="2 3">
    <name type="scientific">Cervus elaphus hippelaphus</name>
    <name type="common">European red deer</name>
    <dbReference type="NCBI Taxonomy" id="46360"/>
    <lineage>
        <taxon>Eukaryota</taxon>
        <taxon>Metazoa</taxon>
        <taxon>Chordata</taxon>
        <taxon>Craniata</taxon>
        <taxon>Vertebrata</taxon>
        <taxon>Euteleostomi</taxon>
        <taxon>Mammalia</taxon>
        <taxon>Eutheria</taxon>
        <taxon>Laurasiatheria</taxon>
        <taxon>Artiodactyla</taxon>
        <taxon>Ruminantia</taxon>
        <taxon>Pecora</taxon>
        <taxon>Cervidae</taxon>
        <taxon>Cervinae</taxon>
        <taxon>Cervus</taxon>
    </lineage>
</organism>
<comment type="caution">
    <text evidence="2">The sequence shown here is derived from an EMBL/GenBank/DDBJ whole genome shotgun (WGS) entry which is preliminary data.</text>
</comment>
<dbReference type="Proteomes" id="UP000242450">
    <property type="component" value="Chromosome 12"/>
</dbReference>
<protein>
    <recommendedName>
        <fullName evidence="1">Z280C/D-like C2H2 zinc finger domain-containing protein</fullName>
    </recommendedName>
</protein>
<dbReference type="AlphaFoldDB" id="A0A212CUQ5"/>
<evidence type="ECO:0000313" key="3">
    <source>
        <dbReference type="Proteomes" id="UP000242450"/>
    </source>
</evidence>
<dbReference type="InterPro" id="IPR059074">
    <property type="entry name" value="zf-C2H2_Z280C_D"/>
</dbReference>
<dbReference type="OrthoDB" id="10032537at2759"/>
<name>A0A212CUQ5_CEREH</name>
<proteinExistence type="predicted"/>
<gene>
    <name evidence="2" type="ORF">Celaphus_00006231</name>
</gene>
<reference evidence="2 3" key="1">
    <citation type="journal article" date="2018" name="Mol. Genet. Genomics">
        <title>The red deer Cervus elaphus genome CerEla1.0: sequencing, annotating, genes, and chromosomes.</title>
        <authorList>
            <person name="Bana N.A."/>
            <person name="Nyiri A."/>
            <person name="Nagy J."/>
            <person name="Frank K."/>
            <person name="Nagy T."/>
            <person name="Steger V."/>
            <person name="Schiller M."/>
            <person name="Lakatos P."/>
            <person name="Sugar L."/>
            <person name="Horn P."/>
            <person name="Barta E."/>
            <person name="Orosz L."/>
        </authorList>
    </citation>
    <scope>NUCLEOTIDE SEQUENCE [LARGE SCALE GENOMIC DNA]</scope>
    <source>
        <strain evidence="2">Hungarian</strain>
    </source>
</reference>